<organism evidence="2 3">
    <name type="scientific">Oscillatoria acuminata PCC 6304</name>
    <dbReference type="NCBI Taxonomy" id="56110"/>
    <lineage>
        <taxon>Bacteria</taxon>
        <taxon>Bacillati</taxon>
        <taxon>Cyanobacteriota</taxon>
        <taxon>Cyanophyceae</taxon>
        <taxon>Oscillatoriophycideae</taxon>
        <taxon>Oscillatoriales</taxon>
        <taxon>Oscillatoriaceae</taxon>
        <taxon>Oscillatoria</taxon>
    </lineage>
</organism>
<dbReference type="PROSITE" id="PS50234">
    <property type="entry name" value="VWFA"/>
    <property type="match status" value="1"/>
</dbReference>
<dbReference type="InterPro" id="IPR002035">
    <property type="entry name" value="VWF_A"/>
</dbReference>
<dbReference type="InterPro" id="IPR036465">
    <property type="entry name" value="vWFA_dom_sf"/>
</dbReference>
<proteinExistence type="predicted"/>
<dbReference type="Gene3D" id="3.40.50.300">
    <property type="entry name" value="P-loop containing nucleotide triphosphate hydrolases"/>
    <property type="match status" value="1"/>
</dbReference>
<evidence type="ECO:0000259" key="1">
    <source>
        <dbReference type="PROSITE" id="PS50234"/>
    </source>
</evidence>
<dbReference type="InParanoid" id="K9TKP0"/>
<dbReference type="InterPro" id="IPR027417">
    <property type="entry name" value="P-loop_NTPase"/>
</dbReference>
<dbReference type="EMBL" id="CP003607">
    <property type="protein sequence ID" value="AFY82711.1"/>
    <property type="molecule type" value="Genomic_DNA"/>
</dbReference>
<dbReference type="SUPFAM" id="SSF53300">
    <property type="entry name" value="vWA-like"/>
    <property type="match status" value="1"/>
</dbReference>
<dbReference type="Proteomes" id="UP000010367">
    <property type="component" value="Chromosome"/>
</dbReference>
<evidence type="ECO:0000313" key="3">
    <source>
        <dbReference type="Proteomes" id="UP000010367"/>
    </source>
</evidence>
<protein>
    <submittedName>
        <fullName evidence="2">von Willebrand factor type A-like protein</fullName>
    </submittedName>
</protein>
<gene>
    <name evidence="2" type="ORF">Oscil6304_3129</name>
</gene>
<dbReference type="eggNOG" id="COG2304">
    <property type="taxonomic scope" value="Bacteria"/>
</dbReference>
<dbReference type="Pfam" id="PF00092">
    <property type="entry name" value="VWA"/>
    <property type="match status" value="1"/>
</dbReference>
<keyword evidence="3" id="KW-1185">Reference proteome</keyword>
<reference evidence="2 3" key="1">
    <citation type="submission" date="2012-06" db="EMBL/GenBank/DDBJ databases">
        <title>Finished chromosome of genome of Oscillatoria acuminata PCC 6304.</title>
        <authorList>
            <consortium name="US DOE Joint Genome Institute"/>
            <person name="Gugger M."/>
            <person name="Coursin T."/>
            <person name="Rippka R."/>
            <person name="Tandeau De Marsac N."/>
            <person name="Huntemann M."/>
            <person name="Wei C.-L."/>
            <person name="Han J."/>
            <person name="Detter J.C."/>
            <person name="Han C."/>
            <person name="Tapia R."/>
            <person name="Davenport K."/>
            <person name="Daligault H."/>
            <person name="Erkkila T."/>
            <person name="Gu W."/>
            <person name="Munk A.C.C."/>
            <person name="Teshima H."/>
            <person name="Xu Y."/>
            <person name="Chain P."/>
            <person name="Chen A."/>
            <person name="Krypides N."/>
            <person name="Mavromatis K."/>
            <person name="Markowitz V."/>
            <person name="Szeto E."/>
            <person name="Ivanova N."/>
            <person name="Mikhailova N."/>
            <person name="Ovchinnikova G."/>
            <person name="Pagani I."/>
            <person name="Pati A."/>
            <person name="Goodwin L."/>
            <person name="Peters L."/>
            <person name="Pitluck S."/>
            <person name="Woyke T."/>
            <person name="Kerfeld C."/>
        </authorList>
    </citation>
    <scope>NUCLEOTIDE SEQUENCE [LARGE SCALE GENOMIC DNA]</scope>
    <source>
        <strain evidence="2 3">PCC 6304</strain>
    </source>
</reference>
<dbReference type="KEGG" id="oac:Oscil6304_3129"/>
<sequence length="620" mass="71583">METYYQGIHGGTLPLEAATYVEREADQRLYNFCRSSSNVAHVLAARQMGKSSLMVRVADRLQQNGNFCVQVNLQQLGLEQNGSPEQLYPSLLWEIEKSLQPRTAKDLRQRLNTFLDELPPDIAPGLKFREGLEFLLSEVVPESCQLVIFLDEIQHLISWNLQNNFLGFLKAIAGNPIFARVKFVVLGVARPADILTDPQFAFNAVYPIELTGLRGDCPQLLRGLEPVSQDPEAVLREILSWTGGKPFLTQLLCDVAVHELHHLPAEELPDQIEFLVKNHLFQDWRRNDRQSHFQEIERWFKNGYITIKERQKALKLYSSLLMQGRAEVFNDSPEQFSLVISGLAEKRDGMLVIANRIYEQVFDQTWITTTEEYLTSIQEEFMVSAKILNRDVYILIDQSASMDITDQGKDKTRWQLLAENVAGDVKNLMRDRNGRKVCDKVTLYLFSRDRSGKRFEIDEKSSIQRSIFDENFPDSNTYIAKTFEACFKEQEQSPKTEANKNGAFIIIYTDGMLDDRSIFEKKIRQLSENLPNEEVLKVVMIGVGDDVRSNPKPFLDLDFNLTQNKHNIFIFELADEMEDIIDTLDRQLSGKPEDQVPNWVKQNYPDWFAKYQDFQKTRKP</sequence>
<name>K9TKP0_9CYAN</name>
<dbReference type="SUPFAM" id="SSF52540">
    <property type="entry name" value="P-loop containing nucleoside triphosphate hydrolases"/>
    <property type="match status" value="1"/>
</dbReference>
<dbReference type="eggNOG" id="COG1672">
    <property type="taxonomic scope" value="Bacteria"/>
</dbReference>
<dbReference type="Gene3D" id="3.40.50.410">
    <property type="entry name" value="von Willebrand factor, type A domain"/>
    <property type="match status" value="1"/>
</dbReference>
<evidence type="ECO:0000313" key="2">
    <source>
        <dbReference type="EMBL" id="AFY82711.1"/>
    </source>
</evidence>
<dbReference type="HOGENOM" id="CLU_441323_0_0_3"/>
<dbReference type="Pfam" id="PF14516">
    <property type="entry name" value="AAA_35"/>
    <property type="match status" value="1"/>
</dbReference>
<feature type="domain" description="VWFA" evidence="1">
    <location>
        <begin position="391"/>
        <end position="584"/>
    </location>
</feature>
<dbReference type="AlphaFoldDB" id="K9TKP0"/>
<accession>K9TKP0</accession>
<dbReference type="STRING" id="56110.Oscil6304_3129"/>